<evidence type="ECO:0000313" key="1">
    <source>
        <dbReference type="EMBL" id="KAH9841112.1"/>
    </source>
</evidence>
<name>A0A4Y9YIH6_9APHY</name>
<dbReference type="AlphaFoldDB" id="A0A4Y9YIH6"/>
<dbReference type="PANTHER" id="PTHR28052">
    <property type="entry name" value="UPF0545 PROTEIN C22ORF39"/>
    <property type="match status" value="1"/>
</dbReference>
<protein>
    <recommendedName>
        <fullName evidence="5">Early meiotic induction protein 1</fullName>
    </recommendedName>
</protein>
<comment type="caution">
    <text evidence="2">The sequence shown here is derived from an EMBL/GenBank/DDBJ whole genome shotgun (WGS) entry which is preliminary data.</text>
</comment>
<evidence type="ECO:0008006" key="5">
    <source>
        <dbReference type="Google" id="ProtNLM"/>
    </source>
</evidence>
<evidence type="ECO:0000313" key="3">
    <source>
        <dbReference type="Proteomes" id="UP000298390"/>
    </source>
</evidence>
<evidence type="ECO:0000313" key="4">
    <source>
        <dbReference type="Proteomes" id="UP000814176"/>
    </source>
</evidence>
<proteinExistence type="predicted"/>
<organism evidence="2 3">
    <name type="scientific">Rhodofomes roseus</name>
    <dbReference type="NCBI Taxonomy" id="34475"/>
    <lineage>
        <taxon>Eukaryota</taxon>
        <taxon>Fungi</taxon>
        <taxon>Dikarya</taxon>
        <taxon>Basidiomycota</taxon>
        <taxon>Agaricomycotina</taxon>
        <taxon>Agaricomycetes</taxon>
        <taxon>Polyporales</taxon>
        <taxon>Rhodofomes</taxon>
    </lineage>
</organism>
<accession>A0A4Y9YIH6</accession>
<dbReference type="InterPro" id="IPR021475">
    <property type="entry name" value="Pants/Emi1-like"/>
</dbReference>
<dbReference type="PANTHER" id="PTHR28052:SF1">
    <property type="entry name" value="UPF0545 PROTEIN C22ORF39"/>
    <property type="match status" value="1"/>
</dbReference>
<dbReference type="OrthoDB" id="2017405at2759"/>
<dbReference type="GeneID" id="72000932"/>
<dbReference type="Proteomes" id="UP000814176">
    <property type="component" value="Unassembled WGS sequence"/>
</dbReference>
<evidence type="ECO:0000313" key="2">
    <source>
        <dbReference type="EMBL" id="TFY62344.1"/>
    </source>
</evidence>
<dbReference type="STRING" id="34475.A0A4Y9YIH6"/>
<gene>
    <name evidence="1" type="ORF">C8Q71DRAFT_701697</name>
    <name evidence="2" type="ORF">EVJ58_g3927</name>
</gene>
<dbReference type="EMBL" id="JADCUA010000004">
    <property type="protein sequence ID" value="KAH9841112.1"/>
    <property type="molecule type" value="Genomic_DNA"/>
</dbReference>
<reference evidence="2 3" key="1">
    <citation type="submission" date="2019-01" db="EMBL/GenBank/DDBJ databases">
        <title>Genome sequencing of the rare red list fungi Fomitopsis rosea.</title>
        <authorList>
            <person name="Buettner E."/>
            <person name="Kellner H."/>
        </authorList>
    </citation>
    <scope>NUCLEOTIDE SEQUENCE [LARGE SCALE GENOMIC DNA]</scope>
    <source>
        <strain evidence="2 3">DSM 105464</strain>
    </source>
</reference>
<dbReference type="EMBL" id="SEKV01000170">
    <property type="protein sequence ID" value="TFY62344.1"/>
    <property type="molecule type" value="Genomic_DNA"/>
</dbReference>
<dbReference type="Proteomes" id="UP000298390">
    <property type="component" value="Unassembled WGS sequence"/>
</dbReference>
<sequence length="131" mass="15219">MSNTDFETAVTQEEAYLRKVHPTADDIPGCMTLFDDFLSCNIVGKQLTSLYRYGHMSVCGPKLAEFKFCMSLKGLHPEERRDAWIRRRAEWWARRRLEKSSEDVWDVRAEPLKDFPPERTYIPSGTGSTLE</sequence>
<keyword evidence="4" id="KW-1185">Reference proteome</keyword>
<dbReference type="RefSeq" id="XP_047782578.1">
    <property type="nucleotide sequence ID" value="XM_047920200.1"/>
</dbReference>
<dbReference type="Pfam" id="PF11326">
    <property type="entry name" value="PANTS-like"/>
    <property type="match status" value="1"/>
</dbReference>
<reference evidence="1 4" key="2">
    <citation type="journal article" date="2021" name="Environ. Microbiol.">
        <title>Gene family expansions and transcriptome signatures uncover fungal adaptations to wood decay.</title>
        <authorList>
            <person name="Hage H."/>
            <person name="Miyauchi S."/>
            <person name="Viragh M."/>
            <person name="Drula E."/>
            <person name="Min B."/>
            <person name="Chaduli D."/>
            <person name="Navarro D."/>
            <person name="Favel A."/>
            <person name="Norest M."/>
            <person name="Lesage-Meessen L."/>
            <person name="Balint B."/>
            <person name="Merenyi Z."/>
            <person name="de Eugenio L."/>
            <person name="Morin E."/>
            <person name="Martinez A.T."/>
            <person name="Baldrian P."/>
            <person name="Stursova M."/>
            <person name="Martinez M.J."/>
            <person name="Novotny C."/>
            <person name="Magnuson J.K."/>
            <person name="Spatafora J.W."/>
            <person name="Maurice S."/>
            <person name="Pangilinan J."/>
            <person name="Andreopoulos W."/>
            <person name="LaButti K."/>
            <person name="Hundley H."/>
            <person name="Na H."/>
            <person name="Kuo A."/>
            <person name="Barry K."/>
            <person name="Lipzen A."/>
            <person name="Henrissat B."/>
            <person name="Riley R."/>
            <person name="Ahrendt S."/>
            <person name="Nagy L.G."/>
            <person name="Grigoriev I.V."/>
            <person name="Martin F."/>
            <person name="Rosso M.N."/>
        </authorList>
    </citation>
    <scope>NUCLEOTIDE SEQUENCE [LARGE SCALE GENOMIC DNA]</scope>
    <source>
        <strain evidence="1 4">CIRM-BRFM 1785</strain>
    </source>
</reference>